<keyword evidence="9" id="KW-1185">Reference proteome</keyword>
<evidence type="ECO:0000313" key="8">
    <source>
        <dbReference type="EMBL" id="PIM51281.1"/>
    </source>
</evidence>
<feature type="transmembrane region" description="Helical" evidence="7">
    <location>
        <begin position="323"/>
        <end position="345"/>
    </location>
</feature>
<organism evidence="8 9">
    <name type="scientific">Roseateles chitinivorans</name>
    <dbReference type="NCBI Taxonomy" id="2917965"/>
    <lineage>
        <taxon>Bacteria</taxon>
        <taxon>Pseudomonadati</taxon>
        <taxon>Pseudomonadota</taxon>
        <taxon>Betaproteobacteria</taxon>
        <taxon>Burkholderiales</taxon>
        <taxon>Sphaerotilaceae</taxon>
        <taxon>Roseateles</taxon>
    </lineage>
</organism>
<dbReference type="Pfam" id="PF13440">
    <property type="entry name" value="Polysacc_synt_3"/>
    <property type="match status" value="1"/>
</dbReference>
<feature type="transmembrane region" description="Helical" evidence="7">
    <location>
        <begin position="281"/>
        <end position="303"/>
    </location>
</feature>
<evidence type="ECO:0000256" key="6">
    <source>
        <dbReference type="ARBA" id="ARBA00023136"/>
    </source>
</evidence>
<feature type="transmembrane region" description="Helical" evidence="7">
    <location>
        <begin position="448"/>
        <end position="466"/>
    </location>
</feature>
<dbReference type="AlphaFoldDB" id="A0A2G9C4B4"/>
<feature type="transmembrane region" description="Helical" evidence="7">
    <location>
        <begin position="106"/>
        <end position="127"/>
    </location>
</feature>
<sequence length="485" mass="51342">MSILHNIKWAAFSQLARIGSQIASVTLLARLLSPSDYGLLAIAAIFTNFAMLFRDFGTGSALIQRETLTEGLKASVFWLNMALGGLICLTLMAASPAVAHFYDAPALVPVLCLMALSFPVACSSIVHQSLLERASQFKRIAAVESVAVVLALLAAVGAALAGWGVYALVAQTLVAATVQGAMLWAMSDWRPAPRPRWDGLREISGYSGNVSAFQFVNYFARNADSFIIGKVLGSAVLGLYSVAYRLMLFPVQNISHVVARAVFPLLTQAHQQGGRAQMADVYLRSLGVITFGTAPVMAALWFFREPTVAVVFGAKWAGAEALLAWLAPTGFIQSVLSTSGSAFLATGHAGLMLRYGVIGSVLQVASFAAGIHFGVVGLTQAYLIATVLNLLLTMAAVLRLLEAGPAALLRAIGYQVLAALAAGALVWGGDRWIFGHATTGHAGLWRLAAQYALFAACYLGLMAILAPQKMASVKAMFRSKLSRAS</sequence>
<evidence type="ECO:0000256" key="7">
    <source>
        <dbReference type="SAM" id="Phobius"/>
    </source>
</evidence>
<feature type="transmembrane region" description="Helical" evidence="7">
    <location>
        <begin position="352"/>
        <end position="375"/>
    </location>
</feature>
<dbReference type="Proteomes" id="UP000231501">
    <property type="component" value="Unassembled WGS sequence"/>
</dbReference>
<evidence type="ECO:0000256" key="1">
    <source>
        <dbReference type="ARBA" id="ARBA00004651"/>
    </source>
</evidence>
<comment type="subcellular location">
    <subcellularLocation>
        <location evidence="1">Cell membrane</location>
        <topology evidence="1">Multi-pass membrane protein</topology>
    </subcellularLocation>
</comment>
<protein>
    <submittedName>
        <fullName evidence="8">Lipopolysaccharide biosynthesis protein</fullName>
    </submittedName>
</protein>
<dbReference type="EMBL" id="PEOG01000072">
    <property type="protein sequence ID" value="PIM51281.1"/>
    <property type="molecule type" value="Genomic_DNA"/>
</dbReference>
<dbReference type="RefSeq" id="WP_099863461.1">
    <property type="nucleotide sequence ID" value="NZ_PEOG01000072.1"/>
</dbReference>
<proteinExistence type="inferred from homology"/>
<feature type="transmembrane region" description="Helical" evidence="7">
    <location>
        <begin position="74"/>
        <end position="94"/>
    </location>
</feature>
<dbReference type="CDD" id="cd13127">
    <property type="entry name" value="MATE_tuaB_like"/>
    <property type="match status" value="1"/>
</dbReference>
<comment type="similarity">
    <text evidence="2">Belongs to the polysaccharide synthase family.</text>
</comment>
<feature type="transmembrane region" description="Helical" evidence="7">
    <location>
        <begin position="37"/>
        <end position="53"/>
    </location>
</feature>
<comment type="caution">
    <text evidence="8">The sequence shown here is derived from an EMBL/GenBank/DDBJ whole genome shotgun (WGS) entry which is preliminary data.</text>
</comment>
<evidence type="ECO:0000313" key="9">
    <source>
        <dbReference type="Proteomes" id="UP000231501"/>
    </source>
</evidence>
<keyword evidence="4 7" id="KW-0812">Transmembrane</keyword>
<keyword evidence="3" id="KW-1003">Cell membrane</keyword>
<evidence type="ECO:0000256" key="5">
    <source>
        <dbReference type="ARBA" id="ARBA00022989"/>
    </source>
</evidence>
<feature type="transmembrane region" description="Helical" evidence="7">
    <location>
        <begin position="381"/>
        <end position="401"/>
    </location>
</feature>
<feature type="transmembrane region" description="Helical" evidence="7">
    <location>
        <begin position="139"/>
        <end position="160"/>
    </location>
</feature>
<name>A0A2G9C4B4_9BURK</name>
<dbReference type="GO" id="GO:0005886">
    <property type="term" value="C:plasma membrane"/>
    <property type="evidence" value="ECO:0007669"/>
    <property type="project" value="UniProtKB-SubCell"/>
</dbReference>
<dbReference type="PANTHER" id="PTHR30250:SF10">
    <property type="entry name" value="LIPOPOLYSACCHARIDE BIOSYNTHESIS PROTEIN WZXC"/>
    <property type="match status" value="1"/>
</dbReference>
<gene>
    <name evidence="8" type="ORF">CS062_20680</name>
</gene>
<evidence type="ECO:0000256" key="2">
    <source>
        <dbReference type="ARBA" id="ARBA00007430"/>
    </source>
</evidence>
<accession>A0A2G9C4B4</accession>
<evidence type="ECO:0000256" key="4">
    <source>
        <dbReference type="ARBA" id="ARBA00022692"/>
    </source>
</evidence>
<dbReference type="OrthoDB" id="8538786at2"/>
<reference evidence="8 9" key="1">
    <citation type="submission" date="2017-11" db="EMBL/GenBank/DDBJ databases">
        <title>Draft genome sequence of Mitsuaria sp. HWN-4.</title>
        <authorList>
            <person name="Gundlapally S.R."/>
        </authorList>
    </citation>
    <scope>NUCLEOTIDE SEQUENCE [LARGE SCALE GENOMIC DNA]</scope>
    <source>
        <strain evidence="8 9">HWN-4</strain>
    </source>
</reference>
<evidence type="ECO:0000256" key="3">
    <source>
        <dbReference type="ARBA" id="ARBA00022475"/>
    </source>
</evidence>
<dbReference type="PANTHER" id="PTHR30250">
    <property type="entry name" value="PST FAMILY PREDICTED COLANIC ACID TRANSPORTER"/>
    <property type="match status" value="1"/>
</dbReference>
<feature type="transmembrane region" description="Helical" evidence="7">
    <location>
        <begin position="408"/>
        <end position="428"/>
    </location>
</feature>
<dbReference type="InterPro" id="IPR050833">
    <property type="entry name" value="Poly_Biosynth_Transport"/>
</dbReference>
<keyword evidence="5 7" id="KW-1133">Transmembrane helix</keyword>
<keyword evidence="6 7" id="KW-0472">Membrane</keyword>